<dbReference type="InterPro" id="IPR050900">
    <property type="entry name" value="Transposase_IS3/IS150/IS904"/>
</dbReference>
<dbReference type="EMBL" id="WBPP01000022">
    <property type="protein sequence ID" value="KAB2393484.1"/>
    <property type="molecule type" value="Genomic_DNA"/>
</dbReference>
<feature type="domain" description="Integrase catalytic" evidence="2">
    <location>
        <begin position="19"/>
        <end position="72"/>
    </location>
</feature>
<dbReference type="AlphaFoldDB" id="A0A9W7QEQ1"/>
<dbReference type="SUPFAM" id="SSF53098">
    <property type="entry name" value="Ribonuclease H-like"/>
    <property type="match status" value="1"/>
</dbReference>
<dbReference type="RefSeq" id="WP_151522051.1">
    <property type="nucleotide sequence ID" value="NZ_VOUY01000021.1"/>
</dbReference>
<comment type="function">
    <text evidence="1">Involved in the transposition of the insertion sequence.</text>
</comment>
<dbReference type="InterPro" id="IPR012337">
    <property type="entry name" value="RNaseH-like_sf"/>
</dbReference>
<proteinExistence type="predicted"/>
<dbReference type="InterPro" id="IPR001584">
    <property type="entry name" value="Integrase_cat-core"/>
</dbReference>
<reference evidence="3 4" key="1">
    <citation type="submission" date="2019-10" db="EMBL/GenBank/DDBJ databases">
        <title>Bacillus from the desert of Cuatro Cinegas, Coahuila.</title>
        <authorList>
            <person name="Olmedo-Alvarez G."/>
            <person name="Saldana S."/>
            <person name="Barcelo D."/>
        </authorList>
    </citation>
    <scope>NUCLEOTIDE SEQUENCE [LARGE SCALE GENOMIC DNA]</scope>
    <source>
        <strain evidence="3 4">CH417_13T</strain>
    </source>
</reference>
<dbReference type="PANTHER" id="PTHR46889:SF4">
    <property type="entry name" value="TRANSPOSASE INSO FOR INSERTION SEQUENCE ELEMENT IS911B-RELATED"/>
    <property type="match status" value="1"/>
</dbReference>
<evidence type="ECO:0000313" key="3">
    <source>
        <dbReference type="EMBL" id="KAB2393484.1"/>
    </source>
</evidence>
<dbReference type="Pfam" id="PF13333">
    <property type="entry name" value="rve_2"/>
    <property type="match status" value="1"/>
</dbReference>
<evidence type="ECO:0000256" key="1">
    <source>
        <dbReference type="ARBA" id="ARBA00002286"/>
    </source>
</evidence>
<evidence type="ECO:0000259" key="2">
    <source>
        <dbReference type="Pfam" id="PF13333"/>
    </source>
</evidence>
<sequence>MNVSMSRKGIIMIMPACVESFFNHFKTECFYRNDFHEKEDVFKAIRRYMRYYNDKRFQKKLNNLSPVEFRTKAA</sequence>
<comment type="caution">
    <text evidence="3">The sequence shown here is derived from an EMBL/GenBank/DDBJ whole genome shotgun (WGS) entry which is preliminary data.</text>
</comment>
<protein>
    <submittedName>
        <fullName evidence="3">IS3 family transposase</fullName>
    </submittedName>
</protein>
<evidence type="ECO:0000313" key="4">
    <source>
        <dbReference type="Proteomes" id="UP000475765"/>
    </source>
</evidence>
<dbReference type="GO" id="GO:0015074">
    <property type="term" value="P:DNA integration"/>
    <property type="evidence" value="ECO:0007669"/>
    <property type="project" value="InterPro"/>
</dbReference>
<organism evidence="3 4">
    <name type="scientific">Bacillus cereus</name>
    <dbReference type="NCBI Taxonomy" id="1396"/>
    <lineage>
        <taxon>Bacteria</taxon>
        <taxon>Bacillati</taxon>
        <taxon>Bacillota</taxon>
        <taxon>Bacilli</taxon>
        <taxon>Bacillales</taxon>
        <taxon>Bacillaceae</taxon>
        <taxon>Bacillus</taxon>
        <taxon>Bacillus cereus group</taxon>
    </lineage>
</organism>
<dbReference type="PANTHER" id="PTHR46889">
    <property type="entry name" value="TRANSPOSASE INSF FOR INSERTION SEQUENCE IS3B-RELATED"/>
    <property type="match status" value="1"/>
</dbReference>
<dbReference type="Proteomes" id="UP000475765">
    <property type="component" value="Unassembled WGS sequence"/>
</dbReference>
<gene>
    <name evidence="3" type="ORF">F8172_17115</name>
</gene>
<name>A0A9W7QEQ1_BACCE</name>
<accession>A0A9W7QEQ1</accession>